<dbReference type="RefSeq" id="WP_004091614.1">
    <property type="nucleotide sequence ID" value="NZ_AFGF01000005.1"/>
</dbReference>
<evidence type="ECO:0000313" key="13">
    <source>
        <dbReference type="EMBL" id="EGO65962.1"/>
    </source>
</evidence>
<evidence type="ECO:0000256" key="6">
    <source>
        <dbReference type="ARBA" id="ARBA00022741"/>
    </source>
</evidence>
<dbReference type="GO" id="GO:0005829">
    <property type="term" value="C:cytosol"/>
    <property type="evidence" value="ECO:0007669"/>
    <property type="project" value="TreeGrafter"/>
</dbReference>
<dbReference type="GO" id="GO:0006235">
    <property type="term" value="P:dTTP biosynthetic process"/>
    <property type="evidence" value="ECO:0007669"/>
    <property type="project" value="UniProtKB-UniRule"/>
</dbReference>
<dbReference type="AlphaFoldDB" id="F7NDD0"/>
<evidence type="ECO:0000256" key="1">
    <source>
        <dbReference type="ARBA" id="ARBA00009776"/>
    </source>
</evidence>
<dbReference type="Gene3D" id="3.40.50.300">
    <property type="entry name" value="P-loop containing nucleotide triphosphate hydrolases"/>
    <property type="match status" value="1"/>
</dbReference>
<feature type="binding site" evidence="11">
    <location>
        <begin position="12"/>
        <end position="19"/>
    </location>
    <ligand>
        <name>ATP</name>
        <dbReference type="ChEBI" id="CHEBI:30616"/>
    </ligand>
</feature>
<dbReference type="PANTHER" id="PTHR10344:SF4">
    <property type="entry name" value="UMP-CMP KINASE 2, MITOCHONDRIAL"/>
    <property type="match status" value="1"/>
</dbReference>
<dbReference type="PANTHER" id="PTHR10344">
    <property type="entry name" value="THYMIDYLATE KINASE"/>
    <property type="match status" value="1"/>
</dbReference>
<dbReference type="EMBL" id="AFGF01000005">
    <property type="protein sequence ID" value="EGO65962.1"/>
    <property type="molecule type" value="Genomic_DNA"/>
</dbReference>
<evidence type="ECO:0000256" key="3">
    <source>
        <dbReference type="ARBA" id="ARBA00017144"/>
    </source>
</evidence>
<sequence>MQIRGMFITFEGPDGAGKTTQIGLLSQYLSRRGMAVVTTREPGGTPLGDDIRRILLDVKYKGMDPRAETLLYLAARAQHAATVIRPALAEGRIILSDRFADSTLAYQGAARALAAAEVAAANEFATAGLIPDLTILLDGDPAELQTRRQRRGAGDRIEAEAIAFHRRVRTGFLQLAGKEPDRFRIINALDSVETINSQIVCYIDEFLHRREKQ</sequence>
<keyword evidence="5 11" id="KW-0545">Nucleotide biosynthesis</keyword>
<evidence type="ECO:0000256" key="5">
    <source>
        <dbReference type="ARBA" id="ARBA00022727"/>
    </source>
</evidence>
<dbReference type="GO" id="GO:0006227">
    <property type="term" value="P:dUDP biosynthetic process"/>
    <property type="evidence" value="ECO:0007669"/>
    <property type="project" value="TreeGrafter"/>
</dbReference>
<dbReference type="Proteomes" id="UP000003240">
    <property type="component" value="Unassembled WGS sequence"/>
</dbReference>
<dbReference type="CDD" id="cd01672">
    <property type="entry name" value="TMPK"/>
    <property type="match status" value="1"/>
</dbReference>
<comment type="caution">
    <text evidence="13">The sequence shown here is derived from an EMBL/GenBank/DDBJ whole genome shotgun (WGS) entry which is preliminary data.</text>
</comment>
<proteinExistence type="inferred from homology"/>
<evidence type="ECO:0000256" key="8">
    <source>
        <dbReference type="ARBA" id="ARBA00022840"/>
    </source>
</evidence>
<organism evidence="13 14">
    <name type="scientific">Acetonema longum DSM 6540</name>
    <dbReference type="NCBI Taxonomy" id="1009370"/>
    <lineage>
        <taxon>Bacteria</taxon>
        <taxon>Bacillati</taxon>
        <taxon>Bacillota</taxon>
        <taxon>Negativicutes</taxon>
        <taxon>Acetonemataceae</taxon>
        <taxon>Acetonema</taxon>
    </lineage>
</organism>
<dbReference type="EC" id="2.7.4.9" evidence="2 11"/>
<keyword evidence="6 11" id="KW-0547">Nucleotide-binding</keyword>
<protein>
    <recommendedName>
        <fullName evidence="3 11">Thymidylate kinase</fullName>
        <ecNumber evidence="2 11">2.7.4.9</ecNumber>
    </recommendedName>
    <alternativeName>
        <fullName evidence="11">dTMP kinase</fullName>
    </alternativeName>
</protein>
<dbReference type="InterPro" id="IPR039430">
    <property type="entry name" value="Thymidylate_kin-like_dom"/>
</dbReference>
<feature type="domain" description="Thymidylate kinase-like" evidence="12">
    <location>
        <begin position="10"/>
        <end position="199"/>
    </location>
</feature>
<reference evidence="13 14" key="1">
    <citation type="journal article" date="2011" name="EMBO J.">
        <title>Structural diversity of bacterial flagellar motors.</title>
        <authorList>
            <person name="Chen S."/>
            <person name="Beeby M."/>
            <person name="Murphy G.E."/>
            <person name="Leadbetter J.R."/>
            <person name="Hendrixson D.R."/>
            <person name="Briegel A."/>
            <person name="Li Z."/>
            <person name="Shi J."/>
            <person name="Tocheva E.I."/>
            <person name="Muller A."/>
            <person name="Dobro M.J."/>
            <person name="Jensen G.J."/>
        </authorList>
    </citation>
    <scope>NUCLEOTIDE SEQUENCE [LARGE SCALE GENOMIC DNA]</scope>
    <source>
        <strain evidence="13 14">DSM 6540</strain>
    </source>
</reference>
<gene>
    <name evidence="11" type="primary">tmk</name>
    <name evidence="13" type="ORF">ALO_00185</name>
</gene>
<evidence type="ECO:0000256" key="4">
    <source>
        <dbReference type="ARBA" id="ARBA00022679"/>
    </source>
</evidence>
<dbReference type="eggNOG" id="COG0125">
    <property type="taxonomic scope" value="Bacteria"/>
</dbReference>
<dbReference type="InterPro" id="IPR018095">
    <property type="entry name" value="Thymidylate_kin_CS"/>
</dbReference>
<dbReference type="Pfam" id="PF02223">
    <property type="entry name" value="Thymidylate_kin"/>
    <property type="match status" value="1"/>
</dbReference>
<comment type="function">
    <text evidence="10 11">Phosphorylation of dTMP to form dTDP in both de novo and salvage pathways of dTTP synthesis.</text>
</comment>
<dbReference type="GO" id="GO:0005524">
    <property type="term" value="F:ATP binding"/>
    <property type="evidence" value="ECO:0007669"/>
    <property type="project" value="UniProtKB-UniRule"/>
</dbReference>
<comment type="catalytic activity">
    <reaction evidence="9 11">
        <text>dTMP + ATP = dTDP + ADP</text>
        <dbReference type="Rhea" id="RHEA:13517"/>
        <dbReference type="ChEBI" id="CHEBI:30616"/>
        <dbReference type="ChEBI" id="CHEBI:58369"/>
        <dbReference type="ChEBI" id="CHEBI:63528"/>
        <dbReference type="ChEBI" id="CHEBI:456216"/>
        <dbReference type="EC" id="2.7.4.9"/>
    </reaction>
</comment>
<keyword evidence="14" id="KW-1185">Reference proteome</keyword>
<evidence type="ECO:0000256" key="11">
    <source>
        <dbReference type="HAMAP-Rule" id="MF_00165"/>
    </source>
</evidence>
<dbReference type="NCBIfam" id="TIGR00041">
    <property type="entry name" value="DTMP_kinase"/>
    <property type="match status" value="1"/>
</dbReference>
<dbReference type="SUPFAM" id="SSF52540">
    <property type="entry name" value="P-loop containing nucleoside triphosphate hydrolases"/>
    <property type="match status" value="1"/>
</dbReference>
<evidence type="ECO:0000256" key="7">
    <source>
        <dbReference type="ARBA" id="ARBA00022777"/>
    </source>
</evidence>
<evidence type="ECO:0000256" key="2">
    <source>
        <dbReference type="ARBA" id="ARBA00012980"/>
    </source>
</evidence>
<dbReference type="STRING" id="1009370.ALO_00185"/>
<dbReference type="InterPro" id="IPR027417">
    <property type="entry name" value="P-loop_NTPase"/>
</dbReference>
<comment type="similarity">
    <text evidence="1 11">Belongs to the thymidylate kinase family.</text>
</comment>
<dbReference type="HAMAP" id="MF_00165">
    <property type="entry name" value="Thymidylate_kinase"/>
    <property type="match status" value="1"/>
</dbReference>
<dbReference type="InterPro" id="IPR018094">
    <property type="entry name" value="Thymidylate_kinase"/>
</dbReference>
<keyword evidence="4 11" id="KW-0808">Transferase</keyword>
<name>F7NDD0_9FIRM</name>
<keyword evidence="7 11" id="KW-0418">Kinase</keyword>
<dbReference type="GO" id="GO:0004798">
    <property type="term" value="F:dTMP kinase activity"/>
    <property type="evidence" value="ECO:0007669"/>
    <property type="project" value="UniProtKB-UniRule"/>
</dbReference>
<dbReference type="GO" id="GO:0006233">
    <property type="term" value="P:dTDP biosynthetic process"/>
    <property type="evidence" value="ECO:0007669"/>
    <property type="project" value="InterPro"/>
</dbReference>
<accession>F7NDD0</accession>
<evidence type="ECO:0000256" key="10">
    <source>
        <dbReference type="ARBA" id="ARBA00057735"/>
    </source>
</evidence>
<dbReference type="FunFam" id="3.40.50.300:FF:000225">
    <property type="entry name" value="Thymidylate kinase"/>
    <property type="match status" value="1"/>
</dbReference>
<dbReference type="PROSITE" id="PS01331">
    <property type="entry name" value="THYMIDYLATE_KINASE"/>
    <property type="match status" value="1"/>
</dbReference>
<evidence type="ECO:0000259" key="12">
    <source>
        <dbReference type="Pfam" id="PF02223"/>
    </source>
</evidence>
<keyword evidence="8 11" id="KW-0067">ATP-binding</keyword>
<evidence type="ECO:0000256" key="9">
    <source>
        <dbReference type="ARBA" id="ARBA00048743"/>
    </source>
</evidence>
<evidence type="ECO:0000313" key="14">
    <source>
        <dbReference type="Proteomes" id="UP000003240"/>
    </source>
</evidence>